<evidence type="ECO:0000313" key="2">
    <source>
        <dbReference type="Proteomes" id="UP000827872"/>
    </source>
</evidence>
<keyword evidence="2" id="KW-1185">Reference proteome</keyword>
<gene>
    <name evidence="1" type="ORF">K3G42_022539</name>
</gene>
<name>A0ACB8FI57_9SAUR</name>
<sequence length="191" mass="21784">MSSNMQRLTSEGPSNLECEETVSVEEPAESISLVTLSKPRLSRSLAFLQLHEQVEEAPLMARRTVSAGRLEVRQEFYDPEDARARDPPDLRELEGATAMPAEGARARDSLDLHELEGATALPAIDLRCPPIPEPDLWTEQLEALERAKRDWGQEREALKREHEALELEREQECEALESERLAFELEREQQR</sequence>
<protein>
    <submittedName>
        <fullName evidence="1">Uncharacterized protein</fullName>
    </submittedName>
</protein>
<evidence type="ECO:0000313" key="1">
    <source>
        <dbReference type="EMBL" id="KAH8005028.1"/>
    </source>
</evidence>
<dbReference type="Proteomes" id="UP000827872">
    <property type="component" value="Linkage Group LG04"/>
</dbReference>
<reference evidence="1" key="1">
    <citation type="submission" date="2021-08" db="EMBL/GenBank/DDBJ databases">
        <title>The first chromosome-level gecko genome reveals the dynamic sex chromosomes of Neotropical dwarf geckos (Sphaerodactylidae: Sphaerodactylus).</title>
        <authorList>
            <person name="Pinto B.J."/>
            <person name="Keating S.E."/>
            <person name="Gamble T."/>
        </authorList>
    </citation>
    <scope>NUCLEOTIDE SEQUENCE</scope>
    <source>
        <strain evidence="1">TG3544</strain>
    </source>
</reference>
<organism evidence="1 2">
    <name type="scientific">Sphaerodactylus townsendi</name>
    <dbReference type="NCBI Taxonomy" id="933632"/>
    <lineage>
        <taxon>Eukaryota</taxon>
        <taxon>Metazoa</taxon>
        <taxon>Chordata</taxon>
        <taxon>Craniata</taxon>
        <taxon>Vertebrata</taxon>
        <taxon>Euteleostomi</taxon>
        <taxon>Lepidosauria</taxon>
        <taxon>Squamata</taxon>
        <taxon>Bifurcata</taxon>
        <taxon>Gekkota</taxon>
        <taxon>Sphaerodactylidae</taxon>
        <taxon>Sphaerodactylus</taxon>
    </lineage>
</organism>
<comment type="caution">
    <text evidence="1">The sequence shown here is derived from an EMBL/GenBank/DDBJ whole genome shotgun (WGS) entry which is preliminary data.</text>
</comment>
<proteinExistence type="predicted"/>
<accession>A0ACB8FI57</accession>
<dbReference type="EMBL" id="CM037617">
    <property type="protein sequence ID" value="KAH8005028.1"/>
    <property type="molecule type" value="Genomic_DNA"/>
</dbReference>